<dbReference type="AlphaFoldDB" id="C5DNC1"/>
<proteinExistence type="predicted"/>
<keyword evidence="7" id="KW-1185">Reference proteome</keyword>
<dbReference type="GO" id="GO:0000423">
    <property type="term" value="P:mitophagy"/>
    <property type="evidence" value="ECO:0007669"/>
    <property type="project" value="TreeGrafter"/>
</dbReference>
<dbReference type="GO" id="GO:0044753">
    <property type="term" value="C:amphisome"/>
    <property type="evidence" value="ECO:0007669"/>
    <property type="project" value="TreeGrafter"/>
</dbReference>
<dbReference type="KEGG" id="lth:KLTH0G15774g"/>
<evidence type="ECO:0000313" key="7">
    <source>
        <dbReference type="Proteomes" id="UP000002036"/>
    </source>
</evidence>
<accession>C5DNC1</accession>
<reference evidence="6 7" key="1">
    <citation type="journal article" date="2009" name="Genome Res.">
        <title>Comparative genomics of protoploid Saccharomycetaceae.</title>
        <authorList>
            <consortium name="The Genolevures Consortium"/>
            <person name="Souciet J.-L."/>
            <person name="Dujon B."/>
            <person name="Gaillardin C."/>
            <person name="Johnston M."/>
            <person name="Baret P.V."/>
            <person name="Cliften P."/>
            <person name="Sherman D.J."/>
            <person name="Weissenbach J."/>
            <person name="Westhof E."/>
            <person name="Wincker P."/>
            <person name="Jubin C."/>
            <person name="Poulain J."/>
            <person name="Barbe V."/>
            <person name="Segurens B."/>
            <person name="Artiguenave F."/>
            <person name="Anthouard V."/>
            <person name="Vacherie B."/>
            <person name="Val M.-E."/>
            <person name="Fulton R.S."/>
            <person name="Minx P."/>
            <person name="Wilson R."/>
            <person name="Durrens P."/>
            <person name="Jean G."/>
            <person name="Marck C."/>
            <person name="Martin T."/>
            <person name="Nikolski M."/>
            <person name="Rolland T."/>
            <person name="Seret M.-L."/>
            <person name="Casaregola S."/>
            <person name="Despons L."/>
            <person name="Fairhead C."/>
            <person name="Fischer G."/>
            <person name="Lafontaine I."/>
            <person name="Leh V."/>
            <person name="Lemaire M."/>
            <person name="de Montigny J."/>
            <person name="Neuveglise C."/>
            <person name="Thierry A."/>
            <person name="Blanc-Lenfle I."/>
            <person name="Bleykasten C."/>
            <person name="Diffels J."/>
            <person name="Fritsch E."/>
            <person name="Frangeul L."/>
            <person name="Goeffon A."/>
            <person name="Jauniaux N."/>
            <person name="Kachouri-Lafond R."/>
            <person name="Payen C."/>
            <person name="Potier S."/>
            <person name="Pribylova L."/>
            <person name="Ozanne C."/>
            <person name="Richard G.-F."/>
            <person name="Sacerdot C."/>
            <person name="Straub M.-L."/>
            <person name="Talla E."/>
        </authorList>
    </citation>
    <scope>NUCLEOTIDE SEQUENCE [LARGE SCALE GENOMIC DNA]</scope>
    <source>
        <strain evidence="7">ATCC 56472 / CBS 6340 / NRRL Y-8284</strain>
    </source>
</reference>
<dbReference type="EMBL" id="CU928171">
    <property type="protein sequence ID" value="CAR25282.1"/>
    <property type="molecule type" value="Genomic_DNA"/>
</dbReference>
<dbReference type="Proteomes" id="UP000002036">
    <property type="component" value="Chromosome G"/>
</dbReference>
<sequence length="308" mass="34765">MDSPNPDMSLHLLLYSDTDYEERRLRVGVNEITKGFLNSIIYFKLGITAAWENRLLYYESHSFNVKDLICLQSEGDLALFKVQLMSLGFAKLGIKAKSRKSLSRKTRYLIEISERQSGDNLAGKNHENCATCSTGRRKPMARGQNAGLKFVQDSTEVVKQGREIHLGIMCDGCHHEARRLKCCASSLLPKDFIQGTRFKCTLCEDLDLCSSCKARGIEPFAHHKNHLMLKIDTSQNTHCRPDPETALSALIAIAFLLKTFFEWLSKPRHEVPKEIQVKSIRKVCVIEEEPSARGETSNKCVPSSIMQG</sequence>
<dbReference type="GO" id="GO:0007032">
    <property type="term" value="P:endosome organization"/>
    <property type="evidence" value="ECO:0007669"/>
    <property type="project" value="TreeGrafter"/>
</dbReference>
<evidence type="ECO:0000313" key="6">
    <source>
        <dbReference type="EMBL" id="CAR25282.1"/>
    </source>
</evidence>
<dbReference type="PANTHER" id="PTHR15090">
    <property type="entry name" value="SEQUESTOSOME 1-RELATED"/>
    <property type="match status" value="1"/>
</dbReference>
<keyword evidence="2 4" id="KW-0863">Zinc-finger</keyword>
<feature type="domain" description="ZZ-type" evidence="5">
    <location>
        <begin position="177"/>
        <end position="236"/>
    </location>
</feature>
<keyword evidence="1" id="KW-0479">Metal-binding</keyword>
<dbReference type="InParanoid" id="C5DNC1"/>
<dbReference type="SUPFAM" id="SSF57850">
    <property type="entry name" value="RING/U-box"/>
    <property type="match status" value="1"/>
</dbReference>
<dbReference type="GO" id="GO:0070530">
    <property type="term" value="F:K63-linked polyubiquitin modification-dependent protein binding"/>
    <property type="evidence" value="ECO:0007669"/>
    <property type="project" value="TreeGrafter"/>
</dbReference>
<evidence type="ECO:0000256" key="2">
    <source>
        <dbReference type="ARBA" id="ARBA00022771"/>
    </source>
</evidence>
<dbReference type="GO" id="GO:0035973">
    <property type="term" value="P:aggrephagy"/>
    <property type="evidence" value="ECO:0007669"/>
    <property type="project" value="TreeGrafter"/>
</dbReference>
<dbReference type="InterPro" id="IPR043145">
    <property type="entry name" value="Znf_ZZ_sf"/>
</dbReference>
<dbReference type="GO" id="GO:0005080">
    <property type="term" value="F:protein kinase C binding"/>
    <property type="evidence" value="ECO:0007669"/>
    <property type="project" value="TreeGrafter"/>
</dbReference>
<dbReference type="GO" id="GO:0008270">
    <property type="term" value="F:zinc ion binding"/>
    <property type="evidence" value="ECO:0007669"/>
    <property type="project" value="UniProtKB-KW"/>
</dbReference>
<evidence type="ECO:0000256" key="4">
    <source>
        <dbReference type="PROSITE-ProRule" id="PRU00228"/>
    </source>
</evidence>
<dbReference type="InterPro" id="IPR052260">
    <property type="entry name" value="Autophagy_Rcpt_SigReg"/>
</dbReference>
<dbReference type="PANTHER" id="PTHR15090:SF0">
    <property type="entry name" value="SEQUESTOSOME-1"/>
    <property type="match status" value="1"/>
</dbReference>
<dbReference type="PROSITE" id="PS50135">
    <property type="entry name" value="ZF_ZZ_2"/>
    <property type="match status" value="1"/>
</dbReference>
<protein>
    <submittedName>
        <fullName evidence="6">KLTH0G15774p</fullName>
    </submittedName>
</protein>
<dbReference type="HOGENOM" id="CLU_903351_0_0_1"/>
<dbReference type="Gene3D" id="3.30.60.90">
    <property type="match status" value="1"/>
</dbReference>
<keyword evidence="3" id="KW-0862">Zinc</keyword>
<dbReference type="OrthoDB" id="661148at2759"/>
<name>C5DNC1_LACTC</name>
<gene>
    <name evidence="6" type="ordered locus">KLTH0G15774g</name>
</gene>
<evidence type="ECO:0000259" key="5">
    <source>
        <dbReference type="PROSITE" id="PS50135"/>
    </source>
</evidence>
<dbReference type="Pfam" id="PF00569">
    <property type="entry name" value="ZZ"/>
    <property type="match status" value="1"/>
</dbReference>
<evidence type="ECO:0000256" key="3">
    <source>
        <dbReference type="ARBA" id="ARBA00022833"/>
    </source>
</evidence>
<dbReference type="RefSeq" id="XP_002555719.1">
    <property type="nucleotide sequence ID" value="XM_002555673.1"/>
</dbReference>
<dbReference type="InterPro" id="IPR000433">
    <property type="entry name" value="Znf_ZZ"/>
</dbReference>
<organism evidence="6 7">
    <name type="scientific">Lachancea thermotolerans (strain ATCC 56472 / CBS 6340 / NRRL Y-8284)</name>
    <name type="common">Yeast</name>
    <name type="synonym">Kluyveromyces thermotolerans</name>
    <dbReference type="NCBI Taxonomy" id="559295"/>
    <lineage>
        <taxon>Eukaryota</taxon>
        <taxon>Fungi</taxon>
        <taxon>Dikarya</taxon>
        <taxon>Ascomycota</taxon>
        <taxon>Saccharomycotina</taxon>
        <taxon>Saccharomycetes</taxon>
        <taxon>Saccharomycetales</taxon>
        <taxon>Saccharomycetaceae</taxon>
        <taxon>Lachancea</taxon>
    </lineage>
</organism>
<dbReference type="GeneID" id="8294005"/>
<dbReference type="GO" id="GO:0016235">
    <property type="term" value="C:aggresome"/>
    <property type="evidence" value="ECO:0007669"/>
    <property type="project" value="TreeGrafter"/>
</dbReference>
<evidence type="ECO:0000256" key="1">
    <source>
        <dbReference type="ARBA" id="ARBA00022723"/>
    </source>
</evidence>
<dbReference type="CDD" id="cd02340">
    <property type="entry name" value="ZZ_NBR1_like"/>
    <property type="match status" value="1"/>
</dbReference>
<dbReference type="STRING" id="559295.C5DNC1"/>